<dbReference type="CDD" id="cd03477">
    <property type="entry name" value="Rieske_YhfW_C"/>
    <property type="match status" value="1"/>
</dbReference>
<dbReference type="PROSITE" id="PS51296">
    <property type="entry name" value="RIESKE"/>
    <property type="match status" value="1"/>
</dbReference>
<protein>
    <submittedName>
        <fullName evidence="8">FAD dependent oxidoreductase family protein</fullName>
    </submittedName>
</protein>
<dbReference type="PANTHER" id="PTHR13847">
    <property type="entry name" value="SARCOSINE DEHYDROGENASE-RELATED"/>
    <property type="match status" value="1"/>
</dbReference>
<dbReference type="Pfam" id="PF00355">
    <property type="entry name" value="Rieske"/>
    <property type="match status" value="1"/>
</dbReference>
<gene>
    <name evidence="8" type="ORF">LO55_872</name>
</gene>
<dbReference type="Gene3D" id="3.30.9.10">
    <property type="entry name" value="D-Amino Acid Oxidase, subunit A, domain 2"/>
    <property type="match status" value="1"/>
</dbReference>
<dbReference type="InterPro" id="IPR005805">
    <property type="entry name" value="Rieske_Fe-S_prot_C"/>
</dbReference>
<dbReference type="Gene3D" id="3.50.50.60">
    <property type="entry name" value="FAD/NAD(P)-binding domain"/>
    <property type="match status" value="1"/>
</dbReference>
<dbReference type="FunFam" id="2.102.10.10:FF:000014">
    <property type="entry name" value="Oxidoreductase, FAD dependent"/>
    <property type="match status" value="1"/>
</dbReference>
<dbReference type="InterPro" id="IPR036922">
    <property type="entry name" value="Rieske_2Fe-2S_sf"/>
</dbReference>
<evidence type="ECO:0000256" key="1">
    <source>
        <dbReference type="ARBA" id="ARBA00022714"/>
    </source>
</evidence>
<dbReference type="GO" id="GO:0016491">
    <property type="term" value="F:oxidoreductase activity"/>
    <property type="evidence" value="ECO:0007669"/>
    <property type="project" value="UniProtKB-KW"/>
</dbReference>
<dbReference type="GO" id="GO:0005737">
    <property type="term" value="C:cytoplasm"/>
    <property type="evidence" value="ECO:0007669"/>
    <property type="project" value="TreeGrafter"/>
</dbReference>
<dbReference type="Pfam" id="PF01266">
    <property type="entry name" value="DAO"/>
    <property type="match status" value="1"/>
</dbReference>
<dbReference type="GO" id="GO:0051537">
    <property type="term" value="F:2 iron, 2 sulfur cluster binding"/>
    <property type="evidence" value="ECO:0007669"/>
    <property type="project" value="UniProtKB-KW"/>
</dbReference>
<dbReference type="InterPro" id="IPR006076">
    <property type="entry name" value="FAD-dep_OxRdtase"/>
</dbReference>
<dbReference type="PRINTS" id="PR00162">
    <property type="entry name" value="RIESKE"/>
</dbReference>
<dbReference type="AlphaFoldDB" id="A0A1S2NGR5"/>
<dbReference type="GO" id="GO:0016020">
    <property type="term" value="C:membrane"/>
    <property type="evidence" value="ECO:0007669"/>
    <property type="project" value="InterPro"/>
</dbReference>
<dbReference type="InterPro" id="IPR038010">
    <property type="entry name" value="YhfW_C"/>
</dbReference>
<evidence type="ECO:0000256" key="5">
    <source>
        <dbReference type="ARBA" id="ARBA00023014"/>
    </source>
</evidence>
<evidence type="ECO:0000256" key="4">
    <source>
        <dbReference type="ARBA" id="ARBA00023004"/>
    </source>
</evidence>
<dbReference type="Gene3D" id="2.102.10.10">
    <property type="entry name" value="Rieske [2Fe-2S] iron-sulphur domain"/>
    <property type="match status" value="1"/>
</dbReference>
<dbReference type="PANTHER" id="PTHR13847:SF281">
    <property type="entry name" value="FAD DEPENDENT OXIDOREDUCTASE DOMAIN-CONTAINING PROTEIN"/>
    <property type="match status" value="1"/>
</dbReference>
<keyword evidence="5" id="KW-0411">Iron-sulfur</keyword>
<dbReference type="SUPFAM" id="SSF51905">
    <property type="entry name" value="FAD/NAD(P)-binding domain"/>
    <property type="match status" value="1"/>
</dbReference>
<feature type="domain" description="Rieske" evidence="7">
    <location>
        <begin position="422"/>
        <end position="508"/>
    </location>
</feature>
<organism evidence="8 9">
    <name type="scientific">Massilia timonae</name>
    <dbReference type="NCBI Taxonomy" id="47229"/>
    <lineage>
        <taxon>Bacteria</taxon>
        <taxon>Pseudomonadati</taxon>
        <taxon>Pseudomonadota</taxon>
        <taxon>Betaproteobacteria</taxon>
        <taxon>Burkholderiales</taxon>
        <taxon>Oxalobacteraceae</taxon>
        <taxon>Telluria group</taxon>
        <taxon>Massilia</taxon>
    </lineage>
</organism>
<dbReference type="SUPFAM" id="SSF50022">
    <property type="entry name" value="ISP domain"/>
    <property type="match status" value="1"/>
</dbReference>
<keyword evidence="1" id="KW-0001">2Fe-2S</keyword>
<keyword evidence="3" id="KW-0560">Oxidoreductase</keyword>
<keyword evidence="6" id="KW-1015">Disulfide bond</keyword>
<dbReference type="Proteomes" id="UP000180246">
    <property type="component" value="Unassembled WGS sequence"/>
</dbReference>
<keyword evidence="2" id="KW-0479">Metal-binding</keyword>
<name>A0A1S2NGR5_9BURK</name>
<evidence type="ECO:0000256" key="2">
    <source>
        <dbReference type="ARBA" id="ARBA00022723"/>
    </source>
</evidence>
<proteinExistence type="predicted"/>
<evidence type="ECO:0000313" key="9">
    <source>
        <dbReference type="Proteomes" id="UP000180246"/>
    </source>
</evidence>
<dbReference type="GO" id="GO:0046872">
    <property type="term" value="F:metal ion binding"/>
    <property type="evidence" value="ECO:0007669"/>
    <property type="project" value="UniProtKB-KW"/>
</dbReference>
<dbReference type="InterPro" id="IPR017941">
    <property type="entry name" value="Rieske_2Fe-2S"/>
</dbReference>
<dbReference type="EMBL" id="JRYB01000001">
    <property type="protein sequence ID" value="OIJ44287.1"/>
    <property type="molecule type" value="Genomic_DNA"/>
</dbReference>
<comment type="caution">
    <text evidence="8">The sequence shown here is derived from an EMBL/GenBank/DDBJ whole genome shotgun (WGS) entry which is preliminary data.</text>
</comment>
<accession>A0A1S2NGR5</accession>
<reference evidence="8 9" key="1">
    <citation type="submission" date="2014-10" db="EMBL/GenBank/DDBJ databases">
        <authorList>
            <person name="Seo M.-J."/>
            <person name="Seok Y.J."/>
            <person name="Cha I.-T."/>
        </authorList>
    </citation>
    <scope>NUCLEOTIDE SEQUENCE [LARGE SCALE GENOMIC DNA]</scope>
    <source>
        <strain evidence="8 9">NEU</strain>
    </source>
</reference>
<dbReference type="RefSeq" id="WP_071360573.1">
    <property type="nucleotide sequence ID" value="NZ_JRYB01000001.1"/>
</dbReference>
<dbReference type="InterPro" id="IPR036188">
    <property type="entry name" value="FAD/NAD-bd_sf"/>
</dbReference>
<sequence length="527" mass="57449">MRGATNGSSTSLWMDTATVPVFPPLVGAQEAQVCVIGAGIAGLTAAYLLACEDKDVVVVDALGVGAGESGRTTAHFFPPDEWYHGIERRFGRAQARLVAGSYAHALQMVESIVRKEGIACELEHLDGYLMARDPRDGPQLERECDAAVRAGVQAEMVAGVPGLGFETGPAVRYPGQAQFHPLRYLDGLARAFIRRGGRIHGASHARRIRGDHRRQLVSLDHGEIRARDVVVATHTPFNDRVVMHTKQAGYRTYVIGLRVPHGALPHLLLWDLDEPYHYVRLASGMDDDEVLVVGGADHKTGQDAHPGHRYDELERWARARFPMARELAWRWSGEVMEPSDGLAFLGRNPMDDDNVYLITGDSGNGMTHCTIGAMLVTDLIMERPNPWSALYDPARKPVHGLGEFASAQANVAARYGDWLRGGEVDSVQMIPPGEGAVLRDGLRRVAVYRDREGGLHALSARCTHLGCAVHWNGAEQSWDCPCHASRFDIEGNVLHGPAPTPLAKIALAPGDALPSQDRRGGARRGMR</sequence>
<evidence type="ECO:0000313" key="8">
    <source>
        <dbReference type="EMBL" id="OIJ44287.1"/>
    </source>
</evidence>
<keyword evidence="4" id="KW-0408">Iron</keyword>
<evidence type="ECO:0000256" key="3">
    <source>
        <dbReference type="ARBA" id="ARBA00023002"/>
    </source>
</evidence>
<evidence type="ECO:0000256" key="6">
    <source>
        <dbReference type="ARBA" id="ARBA00023157"/>
    </source>
</evidence>
<evidence type="ECO:0000259" key="7">
    <source>
        <dbReference type="PROSITE" id="PS51296"/>
    </source>
</evidence>